<reference evidence="1" key="1">
    <citation type="journal article" date="2014" name="Front. Microbiol.">
        <title>High frequency of phylogenetically diverse reductive dehalogenase-homologous genes in deep subseafloor sedimentary metagenomes.</title>
        <authorList>
            <person name="Kawai M."/>
            <person name="Futagami T."/>
            <person name="Toyoda A."/>
            <person name="Takaki Y."/>
            <person name="Nishi S."/>
            <person name="Hori S."/>
            <person name="Arai W."/>
            <person name="Tsubouchi T."/>
            <person name="Morono Y."/>
            <person name="Uchiyama I."/>
            <person name="Ito T."/>
            <person name="Fujiyama A."/>
            <person name="Inagaki F."/>
            <person name="Takami H."/>
        </authorList>
    </citation>
    <scope>NUCLEOTIDE SEQUENCE</scope>
    <source>
        <strain evidence="1">Expedition CK06-06</strain>
    </source>
</reference>
<proteinExistence type="predicted"/>
<dbReference type="EMBL" id="BARS01047014">
    <property type="protein sequence ID" value="GAG35448.1"/>
    <property type="molecule type" value="Genomic_DNA"/>
</dbReference>
<feature type="non-terminal residue" evidence="1">
    <location>
        <position position="1"/>
    </location>
</feature>
<accession>X0XFQ1</accession>
<organism evidence="1">
    <name type="scientific">marine sediment metagenome</name>
    <dbReference type="NCBI Taxonomy" id="412755"/>
    <lineage>
        <taxon>unclassified sequences</taxon>
        <taxon>metagenomes</taxon>
        <taxon>ecological metagenomes</taxon>
    </lineage>
</organism>
<comment type="caution">
    <text evidence="1">The sequence shown here is derived from an EMBL/GenBank/DDBJ whole genome shotgun (WGS) entry which is preliminary data.</text>
</comment>
<name>X0XFQ1_9ZZZZ</name>
<evidence type="ECO:0000313" key="1">
    <source>
        <dbReference type="EMBL" id="GAG35448.1"/>
    </source>
</evidence>
<protein>
    <submittedName>
        <fullName evidence="1">Uncharacterized protein</fullName>
    </submittedName>
</protein>
<gene>
    <name evidence="1" type="ORF">S01H1_70682</name>
</gene>
<dbReference type="AlphaFoldDB" id="X0XFQ1"/>
<sequence>FLKICKSVKNHTYNIDSKRGDLENIKNFLKEKRQFLLNLLENPNLLEHESFTNLLWAVFHLTDELTHRRSLNGLPETDYQHLAGDIKRAYHLLIIEWLYYMKHLKANYPYLFSLAVRTNPFDANASIEVK</sequence>